<evidence type="ECO:0000313" key="6">
    <source>
        <dbReference type="Proteomes" id="UP000050514"/>
    </source>
</evidence>
<dbReference type="EMBL" id="LGHJ01000029">
    <property type="protein sequence ID" value="KPL70824.1"/>
    <property type="molecule type" value="Genomic_DNA"/>
</dbReference>
<dbReference type="Gene3D" id="3.40.50.1240">
    <property type="entry name" value="Phosphoglycerate mutase-like"/>
    <property type="match status" value="1"/>
</dbReference>
<organism evidence="5 6">
    <name type="scientific">Bellilinea caldifistulae</name>
    <dbReference type="NCBI Taxonomy" id="360411"/>
    <lineage>
        <taxon>Bacteria</taxon>
        <taxon>Bacillati</taxon>
        <taxon>Chloroflexota</taxon>
        <taxon>Anaerolineae</taxon>
        <taxon>Anaerolineales</taxon>
        <taxon>Anaerolineaceae</taxon>
        <taxon>Bellilinea</taxon>
    </lineage>
</organism>
<dbReference type="PANTHER" id="PTHR46517:SF1">
    <property type="entry name" value="FRUCTOSE-2,6-BISPHOSPHATASE TIGAR"/>
    <property type="match status" value="1"/>
</dbReference>
<sequence length="195" mass="22177">MQGKKTELWLVRHGQTDWNVEGRYQGQADRPLNEIGIRQARDLARKISDVKFAAIYSSDLQRAFSTAKILADEREVKVDPRLREIHQGEWEGQLFSVIRERYADFFEDRRENPLESRPPGGESLKEVAERVKSCVDEIAARHPGERILIVSHGLAIATLIVASLGMPFSKAFEMIPENADPKIIFWPPDLNGKGK</sequence>
<dbReference type="PANTHER" id="PTHR46517">
    <property type="entry name" value="FRUCTOSE-2,6-BISPHOSPHATASE TIGAR"/>
    <property type="match status" value="1"/>
</dbReference>
<dbReference type="RefSeq" id="WP_061916989.1">
    <property type="nucleotide sequence ID" value="NZ_DF967971.1"/>
</dbReference>
<name>A0A0P6WWX6_9CHLR</name>
<accession>A0A0P6WWX6</accession>
<keyword evidence="4" id="KW-0812">Transmembrane</keyword>
<dbReference type="OrthoDB" id="9781415at2"/>
<keyword evidence="1" id="KW-0378">Hydrolase</keyword>
<dbReference type="InterPro" id="IPR013078">
    <property type="entry name" value="His_Pase_superF_clade-1"/>
</dbReference>
<feature type="binding site" evidence="3">
    <location>
        <begin position="12"/>
        <end position="19"/>
    </location>
    <ligand>
        <name>substrate</name>
    </ligand>
</feature>
<protein>
    <recommendedName>
        <fullName evidence="7">Histidine phosphatase family protein</fullName>
    </recommendedName>
</protein>
<feature type="active site" description="Tele-phosphohistidine intermediate" evidence="2">
    <location>
        <position position="13"/>
    </location>
</feature>
<dbReference type="InterPro" id="IPR051695">
    <property type="entry name" value="Phosphoglycerate_Mutase"/>
</dbReference>
<keyword evidence="4" id="KW-1133">Transmembrane helix</keyword>
<dbReference type="SMART" id="SM00855">
    <property type="entry name" value="PGAM"/>
    <property type="match status" value="1"/>
</dbReference>
<dbReference type="STRING" id="360411.AC812_16935"/>
<feature type="active site" description="Proton donor/acceptor" evidence="2">
    <location>
        <position position="84"/>
    </location>
</feature>
<evidence type="ECO:0008006" key="7">
    <source>
        <dbReference type="Google" id="ProtNLM"/>
    </source>
</evidence>
<dbReference type="GO" id="GO:0043456">
    <property type="term" value="P:regulation of pentose-phosphate shunt"/>
    <property type="evidence" value="ECO:0007669"/>
    <property type="project" value="TreeGrafter"/>
</dbReference>
<dbReference type="GO" id="GO:0045820">
    <property type="term" value="P:negative regulation of glycolytic process"/>
    <property type="evidence" value="ECO:0007669"/>
    <property type="project" value="TreeGrafter"/>
</dbReference>
<dbReference type="GO" id="GO:0005829">
    <property type="term" value="C:cytosol"/>
    <property type="evidence" value="ECO:0007669"/>
    <property type="project" value="TreeGrafter"/>
</dbReference>
<keyword evidence="6" id="KW-1185">Reference proteome</keyword>
<dbReference type="CDD" id="cd07067">
    <property type="entry name" value="HP_PGM_like"/>
    <property type="match status" value="1"/>
</dbReference>
<feature type="binding site" evidence="3">
    <location>
        <position position="62"/>
    </location>
    <ligand>
        <name>substrate</name>
    </ligand>
</feature>
<comment type="caution">
    <text evidence="5">The sequence shown here is derived from an EMBL/GenBank/DDBJ whole genome shotgun (WGS) entry which is preliminary data.</text>
</comment>
<dbReference type="InterPro" id="IPR001345">
    <property type="entry name" value="PG/BPGM_mutase_AS"/>
</dbReference>
<dbReference type="Pfam" id="PF00300">
    <property type="entry name" value="His_Phos_1"/>
    <property type="match status" value="1"/>
</dbReference>
<evidence type="ECO:0000256" key="1">
    <source>
        <dbReference type="ARBA" id="ARBA00022801"/>
    </source>
</evidence>
<reference evidence="5 6" key="1">
    <citation type="submission" date="2015-07" db="EMBL/GenBank/DDBJ databases">
        <title>Draft genome of Bellilinea caldifistulae DSM 17877.</title>
        <authorList>
            <person name="Hemp J."/>
            <person name="Ward L.M."/>
            <person name="Pace L.A."/>
            <person name="Fischer W.W."/>
        </authorList>
    </citation>
    <scope>NUCLEOTIDE SEQUENCE [LARGE SCALE GENOMIC DNA]</scope>
    <source>
        <strain evidence="5 6">GOMI-1</strain>
    </source>
</reference>
<dbReference type="SUPFAM" id="SSF53254">
    <property type="entry name" value="Phosphoglycerate mutase-like"/>
    <property type="match status" value="1"/>
</dbReference>
<dbReference type="AlphaFoldDB" id="A0A0P6WWX6"/>
<keyword evidence="4" id="KW-0472">Membrane</keyword>
<evidence type="ECO:0000256" key="3">
    <source>
        <dbReference type="PIRSR" id="PIRSR613078-2"/>
    </source>
</evidence>
<dbReference type="GO" id="GO:0004331">
    <property type="term" value="F:fructose-2,6-bisphosphate 2-phosphatase activity"/>
    <property type="evidence" value="ECO:0007669"/>
    <property type="project" value="TreeGrafter"/>
</dbReference>
<dbReference type="InterPro" id="IPR029033">
    <property type="entry name" value="His_PPase_superfam"/>
</dbReference>
<dbReference type="Proteomes" id="UP000050514">
    <property type="component" value="Unassembled WGS sequence"/>
</dbReference>
<evidence type="ECO:0000256" key="2">
    <source>
        <dbReference type="PIRSR" id="PIRSR613078-1"/>
    </source>
</evidence>
<proteinExistence type="predicted"/>
<feature type="transmembrane region" description="Helical" evidence="4">
    <location>
        <begin position="147"/>
        <end position="168"/>
    </location>
</feature>
<evidence type="ECO:0000313" key="5">
    <source>
        <dbReference type="EMBL" id="KPL70824.1"/>
    </source>
</evidence>
<gene>
    <name evidence="5" type="ORF">AC812_16935</name>
</gene>
<dbReference type="PROSITE" id="PS00175">
    <property type="entry name" value="PG_MUTASE"/>
    <property type="match status" value="1"/>
</dbReference>
<evidence type="ECO:0000256" key="4">
    <source>
        <dbReference type="SAM" id="Phobius"/>
    </source>
</evidence>